<accession>R4KES2</accession>
<dbReference type="KEGG" id="dgi:Desgi_1599"/>
<dbReference type="HOGENOM" id="CLU_015706_0_0_9"/>
<evidence type="ECO:0000256" key="1">
    <source>
        <dbReference type="SAM" id="MobiDB-lite"/>
    </source>
</evidence>
<gene>
    <name evidence="3" type="ORF">Desgi_1599</name>
</gene>
<keyword evidence="2" id="KW-0732">Signal</keyword>
<dbReference type="Proteomes" id="UP000013520">
    <property type="component" value="Chromosome"/>
</dbReference>
<dbReference type="EMBL" id="CP003273">
    <property type="protein sequence ID" value="AGL01079.1"/>
    <property type="molecule type" value="Genomic_DNA"/>
</dbReference>
<reference evidence="3 4" key="1">
    <citation type="submission" date="2012-01" db="EMBL/GenBank/DDBJ databases">
        <title>Complete sequence of Desulfotomaculum gibsoniae DSM 7213.</title>
        <authorList>
            <consortium name="US DOE Joint Genome Institute"/>
            <person name="Lucas S."/>
            <person name="Han J."/>
            <person name="Lapidus A."/>
            <person name="Cheng J.-F."/>
            <person name="Goodwin L."/>
            <person name="Pitluck S."/>
            <person name="Peters L."/>
            <person name="Ovchinnikova G."/>
            <person name="Teshima H."/>
            <person name="Detter J.C."/>
            <person name="Han C."/>
            <person name="Tapia R."/>
            <person name="Land M."/>
            <person name="Hauser L."/>
            <person name="Kyrpides N."/>
            <person name="Ivanova N."/>
            <person name="Pagani I."/>
            <person name="Parshina S."/>
            <person name="Plugge C."/>
            <person name="Muyzer G."/>
            <person name="Kuever J."/>
            <person name="Ivanova A."/>
            <person name="Nazina T."/>
            <person name="Klenk H.-P."/>
            <person name="Brambilla E."/>
            <person name="Spring S."/>
            <person name="Stams A.F."/>
            <person name="Woyke T."/>
        </authorList>
    </citation>
    <scope>NUCLEOTIDE SEQUENCE [LARGE SCALE GENOMIC DNA]</scope>
    <source>
        <strain evidence="3 4">DSM 7213</strain>
    </source>
</reference>
<dbReference type="RefSeq" id="WP_006523940.1">
    <property type="nucleotide sequence ID" value="NC_021184.1"/>
</dbReference>
<evidence type="ECO:0000256" key="2">
    <source>
        <dbReference type="SAM" id="SignalP"/>
    </source>
</evidence>
<dbReference type="Pfam" id="PF09826">
    <property type="entry name" value="Beta_propel"/>
    <property type="match status" value="1"/>
</dbReference>
<dbReference type="InterPro" id="IPR019198">
    <property type="entry name" value="Beta_propeller_containing"/>
</dbReference>
<evidence type="ECO:0000313" key="3">
    <source>
        <dbReference type="EMBL" id="AGL01079.1"/>
    </source>
</evidence>
<dbReference type="eggNOG" id="COG4880">
    <property type="taxonomic scope" value="Bacteria"/>
</dbReference>
<evidence type="ECO:0000313" key="4">
    <source>
        <dbReference type="Proteomes" id="UP000013520"/>
    </source>
</evidence>
<keyword evidence="4" id="KW-1185">Reference proteome</keyword>
<name>R4KES2_9FIRM</name>
<sequence length="699" mass="77835">MSSRKTWYGLLAMLLAVTALLASFSAGTGQSAAAEPATFKSYEELVDYIEQNTLLARQFNTLRYGAILEDVSIKAEAAPEAALNSNKAKQTAAGDDGAADYSGTNNQVQGVDEADLVKTDGKYLYVISGQKLSIIQAHPASEAKKLSTIHFQGQPVEAFINRDTLVVFGNGPEADLMFIHKYSVANREKPVLTKEVKCSGHYLTSRMIGSDVYALVHAPAQQYEPGSQQPKVVLPKLSTDGQERTIAATSIHYFNSPDYTYNYTLILSLSLQDKADQVQSKAFLTGTSQNVFASTGHLYLTGDKMPDYAMYTRKLLDGLAAIVPVDIAQKIKAVRDSGQGYTEKTQQAENILEEHLSTLNYQQAAALEEKIKDIMDKFQRDLDREQNKTVIYKMALVSNQVEYRGQGEVNGRVLNQFSMDEYNGYFRIATTSEGFLFTTSPATRNNIYVLDEKMQVTGQLLGLAPSERIFSARFMGDRAYLVTFRQTDPLFVISLANPQQPKLLGQLKIPGYSDHLQPYDANHLIGIGREVSTAQVPQPLTEQSMIMPPPTREQGVKIALFDVTNPAAPRELAKYVVDRDDSDSAARHDHRAVLFSKEKNLLVIPVSYGSPYRIMMIEPNKGILPHYPEWQGAYVFEISPQNGIKLRGKLDHLASQNGESYFDTVSRSLFIEDVLYTISEKQLKLHKLENLQEIRNLTL</sequence>
<dbReference type="AlphaFoldDB" id="R4KES2"/>
<proteinExistence type="predicted"/>
<feature type="chain" id="PRO_5039580314" evidence="2">
    <location>
        <begin position="22"/>
        <end position="699"/>
    </location>
</feature>
<organism evidence="3 4">
    <name type="scientific">Desulfoscipio gibsoniae DSM 7213</name>
    <dbReference type="NCBI Taxonomy" id="767817"/>
    <lineage>
        <taxon>Bacteria</taxon>
        <taxon>Bacillati</taxon>
        <taxon>Bacillota</taxon>
        <taxon>Clostridia</taxon>
        <taxon>Eubacteriales</taxon>
        <taxon>Desulfallaceae</taxon>
        <taxon>Desulfoscipio</taxon>
    </lineage>
</organism>
<protein>
    <submittedName>
        <fullName evidence="3">Secreted protein with C-terminal beta-propeller domain</fullName>
    </submittedName>
</protein>
<dbReference type="OrthoDB" id="9778998at2"/>
<feature type="signal peptide" evidence="2">
    <location>
        <begin position="1"/>
        <end position="21"/>
    </location>
</feature>
<feature type="region of interest" description="Disordered" evidence="1">
    <location>
        <begin position="84"/>
        <end position="106"/>
    </location>
</feature>